<dbReference type="RefSeq" id="WP_121530689.1">
    <property type="nucleotide sequence ID" value="NZ_RCHE01000001.1"/>
</dbReference>
<name>A0ABX9UAQ7_9GAMM</name>
<gene>
    <name evidence="1" type="ORF">D9K79_00870</name>
</gene>
<reference evidence="1 2" key="1">
    <citation type="submission" date="2018-09" db="EMBL/GenBank/DDBJ databases">
        <title>The draft genome of Acinetobacter sp. strains.</title>
        <authorList>
            <person name="Qin J."/>
            <person name="Feng Y."/>
            <person name="Zong Z."/>
        </authorList>
    </citation>
    <scope>NUCLEOTIDE SEQUENCE [LARGE SCALE GENOMIC DNA]</scope>
    <source>
        <strain evidence="1 2">WCHAc060001</strain>
    </source>
</reference>
<proteinExistence type="predicted"/>
<organism evidence="1 2">
    <name type="scientific">Acinetobacter cumulans</name>
    <dbReference type="NCBI Taxonomy" id="2136182"/>
    <lineage>
        <taxon>Bacteria</taxon>
        <taxon>Pseudomonadati</taxon>
        <taxon>Pseudomonadota</taxon>
        <taxon>Gammaproteobacteria</taxon>
        <taxon>Moraxellales</taxon>
        <taxon>Moraxellaceae</taxon>
        <taxon>Acinetobacter</taxon>
    </lineage>
</organism>
<dbReference type="EMBL" id="RCHE01000001">
    <property type="protein sequence ID" value="RLL50335.1"/>
    <property type="molecule type" value="Genomic_DNA"/>
</dbReference>
<comment type="caution">
    <text evidence="1">The sequence shown here is derived from an EMBL/GenBank/DDBJ whole genome shotgun (WGS) entry which is preliminary data.</text>
</comment>
<evidence type="ECO:0000313" key="1">
    <source>
        <dbReference type="EMBL" id="RLL50335.1"/>
    </source>
</evidence>
<accession>A0ABX9UAQ7</accession>
<dbReference type="Proteomes" id="UP000273105">
    <property type="component" value="Unassembled WGS sequence"/>
</dbReference>
<evidence type="ECO:0000313" key="2">
    <source>
        <dbReference type="Proteomes" id="UP000273105"/>
    </source>
</evidence>
<keyword evidence="2" id="KW-1185">Reference proteome</keyword>
<protein>
    <recommendedName>
        <fullName evidence="3">Minor tail protein</fullName>
    </recommendedName>
</protein>
<sequence>MAQFELPTKLWINKRALPYWIEQALDSNVPRSTNYAEMISFSTKGITIVQPSHNTWCYVPVIKQVAVDNFEILMRVYRSNIGTSAWTNGGLGLLFRQADAGSGENYCYVCLGSGSNHKYIFIRSYDTLGTSSDIYNSTVSGVGSQSTYFNWRIRREGTKTKVRAWADGTVEPTGWHIDVTDELNKYSNVSIRAQFDSTALDIITDFAYATDGDTAQFNLPVVTKTVAHQRSGATSYDYSIIKDRHTHDVLSIIPFNNSGTWVREIPDDWDFYIVDEMLRGTFFDFRFANGDGYLGGDYPDGIVTIAGVPAEADIDVRLRMPEDPVLDGKVIRQGRSSSAGTWYIPNLAQDLKYDVIARHDGEKDMLAPDVTAAVDTNLQPYYTGGWGLTPSLDTFALRCVAERMVPPLSVGFTGMRIPTGIESETQLDQRAIQIVRSLRDHGRFEFEINVQDSMAQQLSIPVLLENVKRTSFVTVVGTVVSVVTANVTSKAIKLPSSVLPGDLIIIAVTHRHNSLTVVDNSGQVWERVSCWSPYFAQGSTILYRKAVEGDASLEVTMNLTTSAFLLVHCLVLRGKFLPLEVRRSISHSVRYDETYSTTVKNLTPVEHDSGFMVRSVSNVYVLSDATKAKMILSGMTMVGAKAGAPYRMQTGYTHLAEPGVFNGTYQTDAGNTEDSIPDVVLIIDEIRE</sequence>
<evidence type="ECO:0008006" key="3">
    <source>
        <dbReference type="Google" id="ProtNLM"/>
    </source>
</evidence>